<protein>
    <submittedName>
        <fullName evidence="2">Uncharacterized protein</fullName>
    </submittedName>
</protein>
<feature type="region of interest" description="Disordered" evidence="1">
    <location>
        <begin position="144"/>
        <end position="184"/>
    </location>
</feature>
<name>A0A9D4VID6_PEA</name>
<evidence type="ECO:0000313" key="2">
    <source>
        <dbReference type="EMBL" id="KAI5384207.1"/>
    </source>
</evidence>
<dbReference type="AlphaFoldDB" id="A0A9D4VID6"/>
<evidence type="ECO:0000313" key="3">
    <source>
        <dbReference type="Proteomes" id="UP001058974"/>
    </source>
</evidence>
<sequence>MSLNHTDSNSKHEVLGFVKMTSEQVKFCLSPPCLFNVLSWSTECFVDVIPNVCNRFLGQVRVIRKLTFEKTYSNIVFPTNGPQLWLIVDHVPIFPPVMRMEIGHPKKLRNKANDEPKNPHVLSRILTIVTCKKCEEMGYNKRSCKGKRAANRAISKGGNKAKKEKNTKGEKKAKKTIEKQPEIG</sequence>
<dbReference type="Gramene" id="Psat07G0127900-T1">
    <property type="protein sequence ID" value="KAI5384207.1"/>
    <property type="gene ID" value="KIW84_071279"/>
</dbReference>
<proteinExistence type="predicted"/>
<gene>
    <name evidence="2" type="ORF">KIW84_071279</name>
</gene>
<comment type="caution">
    <text evidence="2">The sequence shown here is derived from an EMBL/GenBank/DDBJ whole genome shotgun (WGS) entry which is preliminary data.</text>
</comment>
<dbReference type="EMBL" id="JAMSHJ010000007">
    <property type="protein sequence ID" value="KAI5384207.1"/>
    <property type="molecule type" value="Genomic_DNA"/>
</dbReference>
<accession>A0A9D4VID6</accession>
<dbReference type="Proteomes" id="UP001058974">
    <property type="component" value="Chromosome 7"/>
</dbReference>
<evidence type="ECO:0000256" key="1">
    <source>
        <dbReference type="SAM" id="MobiDB-lite"/>
    </source>
</evidence>
<feature type="compositionally biased region" description="Basic and acidic residues" evidence="1">
    <location>
        <begin position="164"/>
        <end position="184"/>
    </location>
</feature>
<keyword evidence="3" id="KW-1185">Reference proteome</keyword>
<reference evidence="2 3" key="1">
    <citation type="journal article" date="2022" name="Nat. Genet.">
        <title>Improved pea reference genome and pan-genome highlight genomic features and evolutionary characteristics.</title>
        <authorList>
            <person name="Yang T."/>
            <person name="Liu R."/>
            <person name="Luo Y."/>
            <person name="Hu S."/>
            <person name="Wang D."/>
            <person name="Wang C."/>
            <person name="Pandey M.K."/>
            <person name="Ge S."/>
            <person name="Xu Q."/>
            <person name="Li N."/>
            <person name="Li G."/>
            <person name="Huang Y."/>
            <person name="Saxena R.K."/>
            <person name="Ji Y."/>
            <person name="Li M."/>
            <person name="Yan X."/>
            <person name="He Y."/>
            <person name="Liu Y."/>
            <person name="Wang X."/>
            <person name="Xiang C."/>
            <person name="Varshney R.K."/>
            <person name="Ding H."/>
            <person name="Gao S."/>
            <person name="Zong X."/>
        </authorList>
    </citation>
    <scope>NUCLEOTIDE SEQUENCE [LARGE SCALE GENOMIC DNA]</scope>
    <source>
        <strain evidence="2 3">cv. Zhongwan 6</strain>
    </source>
</reference>
<organism evidence="2 3">
    <name type="scientific">Pisum sativum</name>
    <name type="common">Garden pea</name>
    <name type="synonym">Lathyrus oleraceus</name>
    <dbReference type="NCBI Taxonomy" id="3888"/>
    <lineage>
        <taxon>Eukaryota</taxon>
        <taxon>Viridiplantae</taxon>
        <taxon>Streptophyta</taxon>
        <taxon>Embryophyta</taxon>
        <taxon>Tracheophyta</taxon>
        <taxon>Spermatophyta</taxon>
        <taxon>Magnoliopsida</taxon>
        <taxon>eudicotyledons</taxon>
        <taxon>Gunneridae</taxon>
        <taxon>Pentapetalae</taxon>
        <taxon>rosids</taxon>
        <taxon>fabids</taxon>
        <taxon>Fabales</taxon>
        <taxon>Fabaceae</taxon>
        <taxon>Papilionoideae</taxon>
        <taxon>50 kb inversion clade</taxon>
        <taxon>NPAAA clade</taxon>
        <taxon>Hologalegina</taxon>
        <taxon>IRL clade</taxon>
        <taxon>Fabeae</taxon>
        <taxon>Lathyrus</taxon>
    </lineage>
</organism>